<keyword evidence="4 7" id="KW-0812">Transmembrane</keyword>
<keyword evidence="3" id="KW-1003">Cell membrane</keyword>
<evidence type="ECO:0000259" key="8">
    <source>
        <dbReference type="PROSITE" id="PS50928"/>
    </source>
</evidence>
<dbReference type="PANTHER" id="PTHR30151:SF0">
    <property type="entry name" value="ABC TRANSPORTER PERMEASE PROTEIN MJ0413-RELATED"/>
    <property type="match status" value="1"/>
</dbReference>
<dbReference type="AlphaFoldDB" id="A0A346A3G8"/>
<feature type="domain" description="ABC transmembrane type-1" evidence="8">
    <location>
        <begin position="54"/>
        <end position="238"/>
    </location>
</feature>
<keyword evidence="6 7" id="KW-0472">Membrane</keyword>
<dbReference type="Pfam" id="PF00528">
    <property type="entry name" value="BPD_transp_1"/>
    <property type="match status" value="1"/>
</dbReference>
<keyword evidence="5 7" id="KW-1133">Transmembrane helix</keyword>
<dbReference type="SUPFAM" id="SSF161098">
    <property type="entry name" value="MetI-like"/>
    <property type="match status" value="1"/>
</dbReference>
<feature type="transmembrane region" description="Helical" evidence="7">
    <location>
        <begin position="120"/>
        <end position="139"/>
    </location>
</feature>
<feature type="transmembrane region" description="Helical" evidence="7">
    <location>
        <begin position="58"/>
        <end position="82"/>
    </location>
</feature>
<protein>
    <submittedName>
        <fullName evidence="9">ABC transporter permease</fullName>
    </submittedName>
</protein>
<dbReference type="Proteomes" id="UP000254889">
    <property type="component" value="Chromosome"/>
</dbReference>
<dbReference type="OrthoDB" id="7957355at2"/>
<dbReference type="KEGG" id="ptaw:DW352_26215"/>
<comment type="similarity">
    <text evidence="7">Belongs to the binding-protein-dependent transport system permease family.</text>
</comment>
<dbReference type="RefSeq" id="WP_115694094.1">
    <property type="nucleotide sequence ID" value="NZ_CP031417.1"/>
</dbReference>
<comment type="subcellular location">
    <subcellularLocation>
        <location evidence="1 7">Cell membrane</location>
        <topology evidence="1 7">Multi-pass membrane protein</topology>
    </subcellularLocation>
</comment>
<evidence type="ECO:0000256" key="6">
    <source>
        <dbReference type="ARBA" id="ARBA00023136"/>
    </source>
</evidence>
<dbReference type="Gene3D" id="1.10.3720.10">
    <property type="entry name" value="MetI-like"/>
    <property type="match status" value="1"/>
</dbReference>
<proteinExistence type="inferred from homology"/>
<reference evidence="9 10" key="1">
    <citation type="submission" date="2018-07" db="EMBL/GenBank/DDBJ databases">
        <authorList>
            <person name="Quirk P.G."/>
            <person name="Krulwich T.A."/>
        </authorList>
    </citation>
    <scope>NUCLEOTIDE SEQUENCE [LARGE SCALE GENOMIC DNA]</scope>
    <source>
        <strain evidence="9 10">CC-BB4</strain>
    </source>
</reference>
<dbReference type="InterPro" id="IPR000515">
    <property type="entry name" value="MetI-like"/>
</dbReference>
<feature type="transmembrane region" description="Helical" evidence="7">
    <location>
        <begin position="180"/>
        <end position="204"/>
    </location>
</feature>
<evidence type="ECO:0000313" key="10">
    <source>
        <dbReference type="Proteomes" id="UP000254889"/>
    </source>
</evidence>
<dbReference type="GO" id="GO:0055085">
    <property type="term" value="P:transmembrane transport"/>
    <property type="evidence" value="ECO:0007669"/>
    <property type="project" value="InterPro"/>
</dbReference>
<dbReference type="PROSITE" id="PS50928">
    <property type="entry name" value="ABC_TM1"/>
    <property type="match status" value="1"/>
</dbReference>
<evidence type="ECO:0000256" key="2">
    <source>
        <dbReference type="ARBA" id="ARBA00022448"/>
    </source>
</evidence>
<accession>A0A346A3G8</accession>
<evidence type="ECO:0000256" key="3">
    <source>
        <dbReference type="ARBA" id="ARBA00022475"/>
    </source>
</evidence>
<dbReference type="GO" id="GO:0005886">
    <property type="term" value="C:plasma membrane"/>
    <property type="evidence" value="ECO:0007669"/>
    <property type="project" value="UniProtKB-SubCell"/>
</dbReference>
<dbReference type="EMBL" id="CP031417">
    <property type="protein sequence ID" value="AXK83715.1"/>
    <property type="molecule type" value="Genomic_DNA"/>
</dbReference>
<evidence type="ECO:0000256" key="1">
    <source>
        <dbReference type="ARBA" id="ARBA00004651"/>
    </source>
</evidence>
<evidence type="ECO:0000313" key="9">
    <source>
        <dbReference type="EMBL" id="AXK83715.1"/>
    </source>
</evidence>
<dbReference type="PANTHER" id="PTHR30151">
    <property type="entry name" value="ALKANE SULFONATE ABC TRANSPORTER-RELATED, MEMBRANE SUBUNIT"/>
    <property type="match status" value="1"/>
</dbReference>
<sequence>MKAFIRYSPLLILAAAWELSSRLGLVSPLALPPLSDVVSAWIDMIKDGELVTNGVTSIYRAFAGLALAVVIGGVLGIAMAWFKPVNVLLAPIVEIFYPLPKSALIPVTVIWLGFGDGSKILLIFLGCMLPVTIGAFNGARSSERHLVWSARSMGASRLRMLWDVVVPSAMPELLNGIRTALALSFILLVSSELIVAQKGFGYLIGSLGANGTYDAMYAVVFTVAFLGFAADRVYLLITKRALAWRA</sequence>
<keyword evidence="2 7" id="KW-0813">Transport</keyword>
<name>A0A346A3G8_9HYPH</name>
<organism evidence="9 10">
    <name type="scientific">Pseudolabrys taiwanensis</name>
    <dbReference type="NCBI Taxonomy" id="331696"/>
    <lineage>
        <taxon>Bacteria</taxon>
        <taxon>Pseudomonadati</taxon>
        <taxon>Pseudomonadota</taxon>
        <taxon>Alphaproteobacteria</taxon>
        <taxon>Hyphomicrobiales</taxon>
        <taxon>Xanthobacteraceae</taxon>
        <taxon>Pseudolabrys</taxon>
    </lineage>
</organism>
<evidence type="ECO:0000256" key="5">
    <source>
        <dbReference type="ARBA" id="ARBA00022989"/>
    </source>
</evidence>
<dbReference type="CDD" id="cd06261">
    <property type="entry name" value="TM_PBP2"/>
    <property type="match status" value="1"/>
</dbReference>
<evidence type="ECO:0000256" key="7">
    <source>
        <dbReference type="RuleBase" id="RU363032"/>
    </source>
</evidence>
<dbReference type="InterPro" id="IPR035906">
    <property type="entry name" value="MetI-like_sf"/>
</dbReference>
<keyword evidence="10" id="KW-1185">Reference proteome</keyword>
<evidence type="ECO:0000256" key="4">
    <source>
        <dbReference type="ARBA" id="ARBA00022692"/>
    </source>
</evidence>
<gene>
    <name evidence="9" type="ORF">DW352_26215</name>
</gene>
<feature type="transmembrane region" description="Helical" evidence="7">
    <location>
        <begin position="216"/>
        <end position="237"/>
    </location>
</feature>